<name>A0ACC0WVS6_9STRA</name>
<reference evidence="1 2" key="1">
    <citation type="journal article" date="2022" name="bioRxiv">
        <title>The genome of the oomycete Peronosclerospora sorghi, a cosmopolitan pathogen of maize and sorghum, is inflated with dispersed pseudogenes.</title>
        <authorList>
            <person name="Fletcher K."/>
            <person name="Martin F."/>
            <person name="Isakeit T."/>
            <person name="Cavanaugh K."/>
            <person name="Magill C."/>
            <person name="Michelmore R."/>
        </authorList>
    </citation>
    <scope>NUCLEOTIDE SEQUENCE [LARGE SCALE GENOMIC DNA]</scope>
    <source>
        <strain evidence="1">P6</strain>
    </source>
</reference>
<sequence length="67" mass="7629">MLHRGDQPRSFLSSLSFWSSYDGHGKKQIRIHEGGNFSHAVQDQCFYYATSKSRMACMQASYSFAST</sequence>
<proteinExistence type="predicted"/>
<evidence type="ECO:0000313" key="1">
    <source>
        <dbReference type="EMBL" id="KAI9922130.1"/>
    </source>
</evidence>
<comment type="caution">
    <text evidence="1">The sequence shown here is derived from an EMBL/GenBank/DDBJ whole genome shotgun (WGS) entry which is preliminary data.</text>
</comment>
<keyword evidence="2" id="KW-1185">Reference proteome</keyword>
<organism evidence="1 2">
    <name type="scientific">Peronosclerospora sorghi</name>
    <dbReference type="NCBI Taxonomy" id="230839"/>
    <lineage>
        <taxon>Eukaryota</taxon>
        <taxon>Sar</taxon>
        <taxon>Stramenopiles</taxon>
        <taxon>Oomycota</taxon>
        <taxon>Peronosporomycetes</taxon>
        <taxon>Peronosporales</taxon>
        <taxon>Peronosporaceae</taxon>
        <taxon>Peronosclerospora</taxon>
    </lineage>
</organism>
<dbReference type="Proteomes" id="UP001163321">
    <property type="component" value="Chromosome 1"/>
</dbReference>
<gene>
    <name evidence="1" type="ORF">PsorP6_001542</name>
</gene>
<protein>
    <submittedName>
        <fullName evidence="1">Uncharacterized protein</fullName>
    </submittedName>
</protein>
<accession>A0ACC0WVS6</accession>
<dbReference type="EMBL" id="CM047580">
    <property type="protein sequence ID" value="KAI9922130.1"/>
    <property type="molecule type" value="Genomic_DNA"/>
</dbReference>
<evidence type="ECO:0000313" key="2">
    <source>
        <dbReference type="Proteomes" id="UP001163321"/>
    </source>
</evidence>